<keyword evidence="1" id="KW-0812">Transmembrane</keyword>
<keyword evidence="1" id="KW-0472">Membrane</keyword>
<proteinExistence type="predicted"/>
<dbReference type="EMBL" id="SOEG01000011">
    <property type="protein sequence ID" value="TDX51633.1"/>
    <property type="molecule type" value="Genomic_DNA"/>
</dbReference>
<dbReference type="AlphaFoldDB" id="A0A4R8GYQ4"/>
<sequence>MFRLILLFTIIPLIELTLLIKMSYYMGIVYTISLVATTGIIGAFLAKKQGTSVLKEINHSLSQGIMPADRLIDGLLILIGSAFLITPGLLTDLVGFSCIIPFTRKRVKILTKGRLNKIISSGRFQFFSFNQEEDRTIDIIKDE</sequence>
<dbReference type="RefSeq" id="WP_134116453.1">
    <property type="nucleotide sequence ID" value="NZ_SOEG01000011.1"/>
</dbReference>
<gene>
    <name evidence="2" type="ORF">C7959_11129</name>
</gene>
<keyword evidence="1" id="KW-1133">Transmembrane helix</keyword>
<feature type="transmembrane region" description="Helical" evidence="1">
    <location>
        <begin position="26"/>
        <end position="46"/>
    </location>
</feature>
<dbReference type="InterPro" id="IPR007313">
    <property type="entry name" value="FxsA"/>
</dbReference>
<dbReference type="Pfam" id="PF04186">
    <property type="entry name" value="FxsA"/>
    <property type="match status" value="1"/>
</dbReference>
<feature type="transmembrane region" description="Helical" evidence="1">
    <location>
        <begin position="75"/>
        <end position="102"/>
    </location>
</feature>
<dbReference type="Proteomes" id="UP000295832">
    <property type="component" value="Unassembled WGS sequence"/>
</dbReference>
<dbReference type="GO" id="GO:0016020">
    <property type="term" value="C:membrane"/>
    <property type="evidence" value="ECO:0007669"/>
    <property type="project" value="InterPro"/>
</dbReference>
<dbReference type="PANTHER" id="PTHR35335">
    <property type="entry name" value="UPF0716 PROTEIN FXSA"/>
    <property type="match status" value="1"/>
</dbReference>
<accession>A0A4R8GYQ4</accession>
<dbReference type="PANTHER" id="PTHR35335:SF1">
    <property type="entry name" value="UPF0716 PROTEIN FXSA"/>
    <property type="match status" value="1"/>
</dbReference>
<keyword evidence="3" id="KW-1185">Reference proteome</keyword>
<protein>
    <submittedName>
        <fullName evidence="2">UPF0716 protein FxsA</fullName>
    </submittedName>
</protein>
<name>A0A4R8GYQ4_9FIRM</name>
<dbReference type="NCBIfam" id="NF008528">
    <property type="entry name" value="PRK11463.1-2"/>
    <property type="match status" value="1"/>
</dbReference>
<dbReference type="STRING" id="926561.GCA_000379025_01259"/>
<evidence type="ECO:0000313" key="2">
    <source>
        <dbReference type="EMBL" id="TDX51633.1"/>
    </source>
</evidence>
<reference evidence="2 3" key="1">
    <citation type="submission" date="2019-03" db="EMBL/GenBank/DDBJ databases">
        <title>Subsurface microbial communities from deep shales in Ohio and West Virginia, USA.</title>
        <authorList>
            <person name="Wrighton K."/>
        </authorList>
    </citation>
    <scope>NUCLEOTIDE SEQUENCE [LARGE SCALE GENOMIC DNA]</scope>
    <source>
        <strain evidence="2 3">MSL 6dP</strain>
    </source>
</reference>
<comment type="caution">
    <text evidence="2">The sequence shown here is derived from an EMBL/GenBank/DDBJ whole genome shotgun (WGS) entry which is preliminary data.</text>
</comment>
<evidence type="ECO:0000313" key="3">
    <source>
        <dbReference type="Proteomes" id="UP000295832"/>
    </source>
</evidence>
<evidence type="ECO:0000256" key="1">
    <source>
        <dbReference type="SAM" id="Phobius"/>
    </source>
</evidence>
<organism evidence="2 3">
    <name type="scientific">Orenia marismortui</name>
    <dbReference type="NCBI Taxonomy" id="46469"/>
    <lineage>
        <taxon>Bacteria</taxon>
        <taxon>Bacillati</taxon>
        <taxon>Bacillota</taxon>
        <taxon>Clostridia</taxon>
        <taxon>Halanaerobiales</taxon>
        <taxon>Halobacteroidaceae</taxon>
        <taxon>Orenia</taxon>
    </lineage>
</organism>